<keyword evidence="2" id="KW-1185">Reference proteome</keyword>
<gene>
    <name evidence="1" type="ORF">EPI10_016398</name>
</gene>
<accession>A0A5B6VNH2</accession>
<reference evidence="2" key="1">
    <citation type="journal article" date="2019" name="Plant Biotechnol. J.">
        <title>Genome sequencing of the Australian wild diploid species Gossypium australe highlights disease resistance and delayed gland morphogenesis.</title>
        <authorList>
            <person name="Cai Y."/>
            <person name="Cai X."/>
            <person name="Wang Q."/>
            <person name="Wang P."/>
            <person name="Zhang Y."/>
            <person name="Cai C."/>
            <person name="Xu Y."/>
            <person name="Wang K."/>
            <person name="Zhou Z."/>
            <person name="Wang C."/>
            <person name="Geng S."/>
            <person name="Li B."/>
            <person name="Dong Q."/>
            <person name="Hou Y."/>
            <person name="Wang H."/>
            <person name="Ai P."/>
            <person name="Liu Z."/>
            <person name="Yi F."/>
            <person name="Sun M."/>
            <person name="An G."/>
            <person name="Cheng J."/>
            <person name="Zhang Y."/>
            <person name="Shi Q."/>
            <person name="Xie Y."/>
            <person name="Shi X."/>
            <person name="Chang Y."/>
            <person name="Huang F."/>
            <person name="Chen Y."/>
            <person name="Hong S."/>
            <person name="Mi L."/>
            <person name="Sun Q."/>
            <person name="Zhang L."/>
            <person name="Zhou B."/>
            <person name="Peng R."/>
            <person name="Zhang X."/>
            <person name="Liu F."/>
        </authorList>
    </citation>
    <scope>NUCLEOTIDE SEQUENCE [LARGE SCALE GENOMIC DNA]</scope>
    <source>
        <strain evidence="2">cv. PA1801</strain>
    </source>
</reference>
<dbReference type="AlphaFoldDB" id="A0A5B6VNH2"/>
<dbReference type="Proteomes" id="UP000325315">
    <property type="component" value="Unassembled WGS sequence"/>
</dbReference>
<sequence>MCLEEPQDFEDDRDCNLSHDLLRMVEQDEKQILPHKVLKDKQENKEVNIRACITAEKKRDLIKLLQELKDVFVWSY</sequence>
<name>A0A5B6VNH2_9ROSI</name>
<dbReference type="GO" id="GO:0003964">
    <property type="term" value="F:RNA-directed DNA polymerase activity"/>
    <property type="evidence" value="ECO:0007669"/>
    <property type="project" value="UniProtKB-KW"/>
</dbReference>
<dbReference type="EMBL" id="SMMG02000006">
    <property type="protein sequence ID" value="KAA3470712.1"/>
    <property type="molecule type" value="Genomic_DNA"/>
</dbReference>
<evidence type="ECO:0000313" key="2">
    <source>
        <dbReference type="Proteomes" id="UP000325315"/>
    </source>
</evidence>
<keyword evidence="1" id="KW-0695">RNA-directed DNA polymerase</keyword>
<comment type="caution">
    <text evidence="1">The sequence shown here is derived from an EMBL/GenBank/DDBJ whole genome shotgun (WGS) entry which is preliminary data.</text>
</comment>
<keyword evidence="1" id="KW-0548">Nucleotidyltransferase</keyword>
<organism evidence="1 2">
    <name type="scientific">Gossypium australe</name>
    <dbReference type="NCBI Taxonomy" id="47621"/>
    <lineage>
        <taxon>Eukaryota</taxon>
        <taxon>Viridiplantae</taxon>
        <taxon>Streptophyta</taxon>
        <taxon>Embryophyta</taxon>
        <taxon>Tracheophyta</taxon>
        <taxon>Spermatophyta</taxon>
        <taxon>Magnoliopsida</taxon>
        <taxon>eudicotyledons</taxon>
        <taxon>Gunneridae</taxon>
        <taxon>Pentapetalae</taxon>
        <taxon>rosids</taxon>
        <taxon>malvids</taxon>
        <taxon>Malvales</taxon>
        <taxon>Malvaceae</taxon>
        <taxon>Malvoideae</taxon>
        <taxon>Gossypium</taxon>
    </lineage>
</organism>
<evidence type="ECO:0000313" key="1">
    <source>
        <dbReference type="EMBL" id="KAA3470712.1"/>
    </source>
</evidence>
<proteinExistence type="predicted"/>
<protein>
    <submittedName>
        <fullName evidence="1">RNA-directed DNA polymerase-like protein</fullName>
    </submittedName>
</protein>
<keyword evidence="1" id="KW-0808">Transferase</keyword>